<dbReference type="Gene3D" id="2.40.70.10">
    <property type="entry name" value="Acid Proteases"/>
    <property type="match status" value="1"/>
</dbReference>
<gene>
    <name evidence="1" type="ORF">CR513_28344</name>
</gene>
<feature type="non-terminal residue" evidence="1">
    <location>
        <position position="1"/>
    </location>
</feature>
<dbReference type="InterPro" id="IPR021109">
    <property type="entry name" value="Peptidase_aspartic_dom_sf"/>
</dbReference>
<dbReference type="OrthoDB" id="778454at2759"/>
<organism evidence="1 2">
    <name type="scientific">Mucuna pruriens</name>
    <name type="common">Velvet bean</name>
    <name type="synonym">Dolichos pruriens</name>
    <dbReference type="NCBI Taxonomy" id="157652"/>
    <lineage>
        <taxon>Eukaryota</taxon>
        <taxon>Viridiplantae</taxon>
        <taxon>Streptophyta</taxon>
        <taxon>Embryophyta</taxon>
        <taxon>Tracheophyta</taxon>
        <taxon>Spermatophyta</taxon>
        <taxon>Magnoliopsida</taxon>
        <taxon>eudicotyledons</taxon>
        <taxon>Gunneridae</taxon>
        <taxon>Pentapetalae</taxon>
        <taxon>rosids</taxon>
        <taxon>fabids</taxon>
        <taxon>Fabales</taxon>
        <taxon>Fabaceae</taxon>
        <taxon>Papilionoideae</taxon>
        <taxon>50 kb inversion clade</taxon>
        <taxon>NPAAA clade</taxon>
        <taxon>indigoferoid/millettioid clade</taxon>
        <taxon>Phaseoleae</taxon>
        <taxon>Mucuna</taxon>
    </lineage>
</organism>
<proteinExistence type="predicted"/>
<dbReference type="AlphaFoldDB" id="A0A371GH45"/>
<evidence type="ECO:0000313" key="2">
    <source>
        <dbReference type="Proteomes" id="UP000257109"/>
    </source>
</evidence>
<keyword evidence="2" id="KW-1185">Reference proteome</keyword>
<comment type="caution">
    <text evidence="1">The sequence shown here is derived from an EMBL/GenBank/DDBJ whole genome shotgun (WGS) entry which is preliminary data.</text>
</comment>
<reference evidence="1" key="1">
    <citation type="submission" date="2018-05" db="EMBL/GenBank/DDBJ databases">
        <title>Draft genome of Mucuna pruriens seed.</title>
        <authorList>
            <person name="Nnadi N.E."/>
            <person name="Vos R."/>
            <person name="Hasami M.H."/>
            <person name="Devisetty U.K."/>
            <person name="Aguiy J.C."/>
        </authorList>
    </citation>
    <scope>NUCLEOTIDE SEQUENCE [LARGE SCALE GENOMIC DNA]</scope>
    <source>
        <strain evidence="1">JCA_2017</strain>
    </source>
</reference>
<dbReference type="PANTHER" id="PTHR33067:SF9">
    <property type="entry name" value="RNA-DIRECTED DNA POLYMERASE"/>
    <property type="match status" value="1"/>
</dbReference>
<dbReference type="EMBL" id="QJKJ01005551">
    <property type="protein sequence ID" value="RDX89861.1"/>
    <property type="molecule type" value="Genomic_DNA"/>
</dbReference>
<dbReference type="PANTHER" id="PTHR33067">
    <property type="entry name" value="RNA-DIRECTED DNA POLYMERASE-RELATED"/>
    <property type="match status" value="1"/>
</dbReference>
<evidence type="ECO:0008006" key="3">
    <source>
        <dbReference type="Google" id="ProtNLM"/>
    </source>
</evidence>
<sequence>MQIDQLANLVSQIQWARSGNLPSQIPNPKGGNVSTVMLRSEINILLLDAIKQVPKYAKFLKELCIHKRKKLKARAEVGGVLSTFIQKEVTARTQPALPRTCRDPEIFSIPCTIGDCTFADAMLDIGALINVMLELVYKSLNLGDLEPTGVVIQLANRSVEQPVGILEDVLIQVDELIFLADFYVLDMEDETSEKGSTLILG</sequence>
<dbReference type="CDD" id="cd00303">
    <property type="entry name" value="retropepsin_like"/>
    <property type="match status" value="1"/>
</dbReference>
<name>A0A371GH45_MUCPR</name>
<evidence type="ECO:0000313" key="1">
    <source>
        <dbReference type="EMBL" id="RDX89861.1"/>
    </source>
</evidence>
<accession>A0A371GH45</accession>
<protein>
    <recommendedName>
        <fullName evidence="3">Aspartic peptidase DDI1-type domain-containing protein</fullName>
    </recommendedName>
</protein>
<dbReference type="Proteomes" id="UP000257109">
    <property type="component" value="Unassembled WGS sequence"/>
</dbReference>